<gene>
    <name evidence="1" type="ORF">HMPREF9241_01702</name>
</gene>
<protein>
    <recommendedName>
        <fullName evidence="3">DUF3168 domain-containing protein</fullName>
    </recommendedName>
</protein>
<dbReference type="EMBL" id="AGWQ01000010">
    <property type="protein sequence ID" value="EJZ84926.1"/>
    <property type="molecule type" value="Genomic_DNA"/>
</dbReference>
<reference evidence="1 2" key="1">
    <citation type="submission" date="2012-07" db="EMBL/GenBank/DDBJ databases">
        <title>The Genome Sequence of Actinomyces turicensis ACS-279-V-COL4.</title>
        <authorList>
            <consortium name="The Broad Institute Genome Sequencing Platform"/>
            <person name="Earl A."/>
            <person name="Ward D."/>
            <person name="Feldgarden M."/>
            <person name="Gevers D."/>
            <person name="Saerens B."/>
            <person name="Vaneechoutte M."/>
            <person name="Walker B."/>
            <person name="Young S.K."/>
            <person name="Zeng Q."/>
            <person name="Gargeya S."/>
            <person name="Fitzgerald M."/>
            <person name="Haas B."/>
            <person name="Abouelleil A."/>
            <person name="Alvarado L."/>
            <person name="Arachchi H.M."/>
            <person name="Berlin A."/>
            <person name="Chapman S.B."/>
            <person name="Goldberg J."/>
            <person name="Griggs A."/>
            <person name="Gujja S."/>
            <person name="Hansen M."/>
            <person name="Howarth C."/>
            <person name="Imamovic A."/>
            <person name="Larimer J."/>
            <person name="McCowen C."/>
            <person name="Montmayeur A."/>
            <person name="Murphy C."/>
            <person name="Neiman D."/>
            <person name="Pearson M."/>
            <person name="Priest M."/>
            <person name="Roberts A."/>
            <person name="Saif S."/>
            <person name="Shea T."/>
            <person name="Sisk P."/>
            <person name="Sykes S."/>
            <person name="Wortman J."/>
            <person name="Nusbaum C."/>
            <person name="Birren B."/>
        </authorList>
    </citation>
    <scope>NUCLEOTIDE SEQUENCE [LARGE SCALE GENOMIC DNA]</scope>
    <source>
        <strain evidence="1 2">ACS-279-V-Col4</strain>
    </source>
</reference>
<comment type="caution">
    <text evidence="1">The sequence shown here is derived from an EMBL/GenBank/DDBJ whole genome shotgun (WGS) entry which is preliminary data.</text>
</comment>
<dbReference type="PATRIC" id="fig|883077.3.peg.1716"/>
<dbReference type="eggNOG" id="ENOG5031Y9I">
    <property type="taxonomic scope" value="Bacteria"/>
</dbReference>
<accession>K0YN76</accession>
<evidence type="ECO:0008006" key="3">
    <source>
        <dbReference type="Google" id="ProtNLM"/>
    </source>
</evidence>
<proteinExistence type="predicted"/>
<dbReference type="HOGENOM" id="CLU_165266_0_0_11"/>
<evidence type="ECO:0000313" key="2">
    <source>
        <dbReference type="Proteomes" id="UP000003994"/>
    </source>
</evidence>
<dbReference type="STRING" id="883077.HMPREF9241_01702"/>
<name>K0YN76_9ACTO</name>
<keyword evidence="2" id="KW-1185">Reference proteome</keyword>
<dbReference type="AlphaFoldDB" id="K0YN76"/>
<evidence type="ECO:0000313" key="1">
    <source>
        <dbReference type="EMBL" id="EJZ84926.1"/>
    </source>
</evidence>
<sequence>MTPEEILIKALADGLRLRVSGDVPATRPDAFVTVERTGGAQTRFLDHGTYAVQVWAKSRANAGKLAQTVASYITNQLPTENAHIGRSTVESLYHFPDPDSPLERYQLTVSAVITLS</sequence>
<dbReference type="Proteomes" id="UP000003994">
    <property type="component" value="Unassembled WGS sequence"/>
</dbReference>
<organism evidence="1 2">
    <name type="scientific">Schaalia turicensis ACS-279-V-Col4</name>
    <dbReference type="NCBI Taxonomy" id="883077"/>
    <lineage>
        <taxon>Bacteria</taxon>
        <taxon>Bacillati</taxon>
        <taxon>Actinomycetota</taxon>
        <taxon>Actinomycetes</taxon>
        <taxon>Actinomycetales</taxon>
        <taxon>Actinomycetaceae</taxon>
        <taxon>Schaalia</taxon>
    </lineage>
</organism>
<dbReference type="RefSeq" id="WP_006681898.1">
    <property type="nucleotide sequence ID" value="NZ_JH815212.1"/>
</dbReference>